<name>A0AAW2YGB2_9LAMI</name>
<feature type="domain" description="Ubiquitin-like protease family profile" evidence="5">
    <location>
        <begin position="132"/>
        <end position="360"/>
    </location>
</feature>
<evidence type="ECO:0000256" key="2">
    <source>
        <dbReference type="ARBA" id="ARBA00022670"/>
    </source>
</evidence>
<dbReference type="PANTHER" id="PTHR46915:SF6">
    <property type="entry name" value="CYSTEINE PROTEINASES SUPERFAMILY PROTEIN"/>
    <property type="match status" value="1"/>
</dbReference>
<protein>
    <recommendedName>
        <fullName evidence="5">Ubiquitin-like protease family profile domain-containing protein</fullName>
    </recommendedName>
</protein>
<evidence type="ECO:0000256" key="3">
    <source>
        <dbReference type="ARBA" id="ARBA00022801"/>
    </source>
</evidence>
<keyword evidence="3" id="KW-0378">Hydrolase</keyword>
<keyword evidence="2" id="KW-0645">Protease</keyword>
<dbReference type="GO" id="GO:0016926">
    <property type="term" value="P:protein desumoylation"/>
    <property type="evidence" value="ECO:0007669"/>
    <property type="project" value="UniProtKB-ARBA"/>
</dbReference>
<gene>
    <name evidence="6" type="ORF">Slati_0365700</name>
</gene>
<sequence>MSDSICYSRWAATLSQGMGKRKQRELAADHTDGVVSDTSGEHQIFRSVLHALMVNASFFLFSVTISSSWPEIKRERDGKGDSNARCWIKTHYTDTSGYLRAGWTAIRILFPFPPSIIQDMQLPNQQPSHRELHKRSNDISIVAESRSQLDFAAHPRKPRNVRTKWAAEPSDSEVTCKHSLCSCRQSRRLKCSTTVVQKWEKLDSEKFEVYMESVWGRFTEERKNVFTYLDSLWFSLYTKEPLKTKVLSWIKRKDIFSKTYVFVPIVQWGHWFLLIFCHFGESPQATTKRRCMLLLDSLQKANSKQLEPGIRRFVFDIFKIEERPEKKELISKIPLLIPKVPQQKYGEECGLFVLYYINLFLEMAPDNFSYSIGYPHFMKEDWFTLEEVESFAKGLDSTNETYAHSD</sequence>
<keyword evidence="4" id="KW-0788">Thiol protease</keyword>
<dbReference type="Gene3D" id="3.40.395.10">
    <property type="entry name" value="Adenoviral Proteinase, Chain A"/>
    <property type="match status" value="1"/>
</dbReference>
<evidence type="ECO:0000256" key="1">
    <source>
        <dbReference type="ARBA" id="ARBA00005234"/>
    </source>
</evidence>
<dbReference type="PROSITE" id="PS50600">
    <property type="entry name" value="ULP_PROTEASE"/>
    <property type="match status" value="1"/>
</dbReference>
<comment type="caution">
    <text evidence="6">The sequence shown here is derived from an EMBL/GenBank/DDBJ whole genome shotgun (WGS) entry which is preliminary data.</text>
</comment>
<dbReference type="Pfam" id="PF02902">
    <property type="entry name" value="Peptidase_C48"/>
    <property type="match status" value="1"/>
</dbReference>
<organism evidence="6">
    <name type="scientific">Sesamum latifolium</name>
    <dbReference type="NCBI Taxonomy" id="2727402"/>
    <lineage>
        <taxon>Eukaryota</taxon>
        <taxon>Viridiplantae</taxon>
        <taxon>Streptophyta</taxon>
        <taxon>Embryophyta</taxon>
        <taxon>Tracheophyta</taxon>
        <taxon>Spermatophyta</taxon>
        <taxon>Magnoliopsida</taxon>
        <taxon>eudicotyledons</taxon>
        <taxon>Gunneridae</taxon>
        <taxon>Pentapetalae</taxon>
        <taxon>asterids</taxon>
        <taxon>lamiids</taxon>
        <taxon>Lamiales</taxon>
        <taxon>Pedaliaceae</taxon>
        <taxon>Sesamum</taxon>
    </lineage>
</organism>
<dbReference type="SUPFAM" id="SSF54001">
    <property type="entry name" value="Cysteine proteinases"/>
    <property type="match status" value="1"/>
</dbReference>
<reference evidence="6" key="1">
    <citation type="submission" date="2020-06" db="EMBL/GenBank/DDBJ databases">
        <authorList>
            <person name="Li T."/>
            <person name="Hu X."/>
            <person name="Zhang T."/>
            <person name="Song X."/>
            <person name="Zhang H."/>
            <person name="Dai N."/>
            <person name="Sheng W."/>
            <person name="Hou X."/>
            <person name="Wei L."/>
        </authorList>
    </citation>
    <scope>NUCLEOTIDE SEQUENCE</scope>
    <source>
        <strain evidence="6">KEN1</strain>
        <tissue evidence="6">Leaf</tissue>
    </source>
</reference>
<dbReference type="InterPro" id="IPR003653">
    <property type="entry name" value="Peptidase_C48_C"/>
</dbReference>
<reference evidence="6" key="2">
    <citation type="journal article" date="2024" name="Plant">
        <title>Genomic evolution and insights into agronomic trait innovations of Sesamum species.</title>
        <authorList>
            <person name="Miao H."/>
            <person name="Wang L."/>
            <person name="Qu L."/>
            <person name="Liu H."/>
            <person name="Sun Y."/>
            <person name="Le M."/>
            <person name="Wang Q."/>
            <person name="Wei S."/>
            <person name="Zheng Y."/>
            <person name="Lin W."/>
            <person name="Duan Y."/>
            <person name="Cao H."/>
            <person name="Xiong S."/>
            <person name="Wang X."/>
            <person name="Wei L."/>
            <person name="Li C."/>
            <person name="Ma Q."/>
            <person name="Ju M."/>
            <person name="Zhao R."/>
            <person name="Li G."/>
            <person name="Mu C."/>
            <person name="Tian Q."/>
            <person name="Mei H."/>
            <person name="Zhang T."/>
            <person name="Gao T."/>
            <person name="Zhang H."/>
        </authorList>
    </citation>
    <scope>NUCLEOTIDE SEQUENCE</scope>
    <source>
        <strain evidence="6">KEN1</strain>
    </source>
</reference>
<accession>A0AAW2YGB2</accession>
<dbReference type="InterPro" id="IPR038765">
    <property type="entry name" value="Papain-like_cys_pep_sf"/>
</dbReference>
<proteinExistence type="inferred from homology"/>
<dbReference type="GO" id="GO:0008234">
    <property type="term" value="F:cysteine-type peptidase activity"/>
    <property type="evidence" value="ECO:0007669"/>
    <property type="project" value="UniProtKB-KW"/>
</dbReference>
<dbReference type="EMBL" id="JACGWN010000001">
    <property type="protein sequence ID" value="KAL0464781.1"/>
    <property type="molecule type" value="Genomic_DNA"/>
</dbReference>
<evidence type="ECO:0000256" key="4">
    <source>
        <dbReference type="ARBA" id="ARBA00022807"/>
    </source>
</evidence>
<dbReference type="GO" id="GO:0006508">
    <property type="term" value="P:proteolysis"/>
    <property type="evidence" value="ECO:0007669"/>
    <property type="project" value="UniProtKB-KW"/>
</dbReference>
<evidence type="ECO:0000259" key="5">
    <source>
        <dbReference type="PROSITE" id="PS50600"/>
    </source>
</evidence>
<dbReference type="PANTHER" id="PTHR46915">
    <property type="entry name" value="UBIQUITIN-LIKE PROTEASE 4-RELATED"/>
    <property type="match status" value="1"/>
</dbReference>
<dbReference type="AlphaFoldDB" id="A0AAW2YGB2"/>
<evidence type="ECO:0000313" key="6">
    <source>
        <dbReference type="EMBL" id="KAL0464781.1"/>
    </source>
</evidence>
<comment type="similarity">
    <text evidence="1">Belongs to the peptidase C48 family.</text>
</comment>